<dbReference type="AlphaFoldDB" id="A8F574"/>
<protein>
    <submittedName>
        <fullName evidence="3">Phosphoesterase RecJ domain protein</fullName>
    </submittedName>
</protein>
<feature type="domain" description="DDH" evidence="1">
    <location>
        <begin position="16"/>
        <end position="156"/>
    </location>
</feature>
<dbReference type="Proteomes" id="UP000002016">
    <property type="component" value="Chromosome"/>
</dbReference>
<accession>A8F574</accession>
<evidence type="ECO:0000259" key="1">
    <source>
        <dbReference type="Pfam" id="PF01368"/>
    </source>
</evidence>
<evidence type="ECO:0000313" key="4">
    <source>
        <dbReference type="Proteomes" id="UP000002016"/>
    </source>
</evidence>
<dbReference type="InterPro" id="IPR051319">
    <property type="entry name" value="Oligoribo/pAp-PDE_c-di-AMP_PDE"/>
</dbReference>
<dbReference type="GO" id="GO:0003676">
    <property type="term" value="F:nucleic acid binding"/>
    <property type="evidence" value="ECO:0007669"/>
    <property type="project" value="InterPro"/>
</dbReference>
<dbReference type="STRING" id="416591.Tlet_0742"/>
<dbReference type="InterPro" id="IPR003156">
    <property type="entry name" value="DHHA1_dom"/>
</dbReference>
<dbReference type="RefSeq" id="WP_012002789.1">
    <property type="nucleotide sequence ID" value="NC_009828.1"/>
</dbReference>
<gene>
    <name evidence="3" type="ordered locus">Tlet_0742</name>
</gene>
<reference evidence="3 4" key="1">
    <citation type="submission" date="2007-08" db="EMBL/GenBank/DDBJ databases">
        <title>Complete sequence of Thermotoga lettingae TMO.</title>
        <authorList>
            <consortium name="US DOE Joint Genome Institute"/>
            <person name="Copeland A."/>
            <person name="Lucas S."/>
            <person name="Lapidus A."/>
            <person name="Barry K."/>
            <person name="Glavina del Rio T."/>
            <person name="Dalin E."/>
            <person name="Tice H."/>
            <person name="Pitluck S."/>
            <person name="Foster B."/>
            <person name="Bruce D."/>
            <person name="Schmutz J."/>
            <person name="Larimer F."/>
            <person name="Land M."/>
            <person name="Hauser L."/>
            <person name="Kyrpides N."/>
            <person name="Mikhailova N."/>
            <person name="Nelson K."/>
            <person name="Gogarten J.P."/>
            <person name="Noll K."/>
            <person name="Richardson P."/>
        </authorList>
    </citation>
    <scope>NUCLEOTIDE SEQUENCE [LARGE SCALE GENOMIC DNA]</scope>
    <source>
        <strain evidence="4">ATCC BAA-301 / DSM 14385 / NBRC 107922 / TMO</strain>
    </source>
</reference>
<dbReference type="Pfam" id="PF01368">
    <property type="entry name" value="DHH"/>
    <property type="match status" value="1"/>
</dbReference>
<dbReference type="InterPro" id="IPR001667">
    <property type="entry name" value="DDH_dom"/>
</dbReference>
<keyword evidence="4" id="KW-1185">Reference proteome</keyword>
<organism evidence="3 4">
    <name type="scientific">Pseudothermotoga lettingae (strain ATCC BAA-301 / DSM 14385 / NBRC 107922 / TMO)</name>
    <name type="common">Thermotoga lettingae</name>
    <dbReference type="NCBI Taxonomy" id="416591"/>
    <lineage>
        <taxon>Bacteria</taxon>
        <taxon>Thermotogati</taxon>
        <taxon>Thermotogota</taxon>
        <taxon>Thermotogae</taxon>
        <taxon>Thermotogales</taxon>
        <taxon>Thermotogaceae</taxon>
        <taxon>Pseudothermotoga</taxon>
    </lineage>
</organism>
<dbReference type="PANTHER" id="PTHR47618:SF1">
    <property type="entry name" value="BIFUNCTIONAL OLIGORIBONUCLEASE AND PAP PHOSPHATASE NRNA"/>
    <property type="match status" value="1"/>
</dbReference>
<feature type="domain" description="DHHA1" evidence="2">
    <location>
        <begin position="217"/>
        <end position="313"/>
    </location>
</feature>
<evidence type="ECO:0000259" key="2">
    <source>
        <dbReference type="Pfam" id="PF02272"/>
    </source>
</evidence>
<proteinExistence type="predicted"/>
<dbReference type="EMBL" id="CP000812">
    <property type="protein sequence ID" value="ABV33308.1"/>
    <property type="molecule type" value="Genomic_DNA"/>
</dbReference>
<dbReference type="eggNOG" id="COG0618">
    <property type="taxonomic scope" value="Bacteria"/>
</dbReference>
<dbReference type="Pfam" id="PF02272">
    <property type="entry name" value="DHHA1"/>
    <property type="match status" value="1"/>
</dbReference>
<sequence>MKFSSIISQINESKFILVTGHIMPDGDDISSVTSLAVGLERLGKTVVGSIDYPVPWYYRNFYGVEKLKTYEQAKDLDPDLIIVVDCSTPDRVGRFQNLLNDRKTIVIDHHATNTLFGGLNWVDSSSASTAQMVYILNKTLGVPYDADLATVNYLGIATDTGFFKYSNTDSHVFKIAAELVEFGAKPHFVSSTILENKSPEQMKLYCRMVDHMIVDGQLVYSWLSYDDYRANNCSDDDSTGFVSELRSIKNVEVAILFIEYPEGQVHVSMRSKNWVDVSKIASSLGGGGHARAAGCSFRDAKLHEVLDEVIGLVRDFLQGGNR</sequence>
<name>A8F574_PSELT</name>
<evidence type="ECO:0000313" key="3">
    <source>
        <dbReference type="EMBL" id="ABV33308.1"/>
    </source>
</evidence>
<dbReference type="SUPFAM" id="SSF64182">
    <property type="entry name" value="DHH phosphoesterases"/>
    <property type="match status" value="1"/>
</dbReference>
<dbReference type="KEGG" id="tle:Tlet_0742"/>
<dbReference type="InterPro" id="IPR038763">
    <property type="entry name" value="DHH_sf"/>
</dbReference>
<dbReference type="PANTHER" id="PTHR47618">
    <property type="entry name" value="BIFUNCTIONAL OLIGORIBONUCLEASE AND PAP PHOSPHATASE NRNA"/>
    <property type="match status" value="1"/>
</dbReference>
<dbReference type="Gene3D" id="3.90.1640.10">
    <property type="entry name" value="inorganic pyrophosphatase (n-terminal core)"/>
    <property type="match status" value="1"/>
</dbReference>
<dbReference type="Gene3D" id="3.10.310.30">
    <property type="match status" value="1"/>
</dbReference>
<dbReference type="HOGENOM" id="CLU_039720_0_0_0"/>
<reference evidence="3 4" key="2">
    <citation type="journal article" date="2009" name="Proc. Natl. Acad. Sci. U.S.A.">
        <title>On the chimeric nature, thermophilic origin, and phylogenetic placement of the Thermotogales.</title>
        <authorList>
            <person name="Zhaxybayeva O."/>
            <person name="Swithers K.S."/>
            <person name="Lapierre P."/>
            <person name="Fournier G.P."/>
            <person name="Bickhart D.M."/>
            <person name="DeBoy R.T."/>
            <person name="Nelson K.E."/>
            <person name="Nesbo C.L."/>
            <person name="Doolittle W.F."/>
            <person name="Gogarten J.P."/>
            <person name="Noll K.M."/>
        </authorList>
    </citation>
    <scope>NUCLEOTIDE SEQUENCE [LARGE SCALE GENOMIC DNA]</scope>
    <source>
        <strain evidence="4">ATCC BAA-301 / DSM 14385 / NBRC 107922 / TMO</strain>
    </source>
</reference>